<keyword evidence="3" id="KW-1185">Reference proteome</keyword>
<sequence>MSEEGPGASDTGPVERQPHNPTYQVPGNIAWVDGADFGMAEELYLTVVPDGQTVLLKGTARMIWIVASEGGSVVDEVAQLVARPPAEIEDQVGTFLADLTNRGLLAERQVRWPSITMPPGLD</sequence>
<reference evidence="3" key="1">
    <citation type="journal article" date="2019" name="Int. J. Syst. Evol. Microbiol.">
        <title>The Global Catalogue of Microorganisms (GCM) 10K type strain sequencing project: providing services to taxonomists for standard genome sequencing and annotation.</title>
        <authorList>
            <consortium name="The Broad Institute Genomics Platform"/>
            <consortium name="The Broad Institute Genome Sequencing Center for Infectious Disease"/>
            <person name="Wu L."/>
            <person name="Ma J."/>
        </authorList>
    </citation>
    <scope>NUCLEOTIDE SEQUENCE [LARGE SCALE GENOMIC DNA]</scope>
    <source>
        <strain evidence="3">JCM 17809</strain>
    </source>
</reference>
<evidence type="ECO:0000256" key="1">
    <source>
        <dbReference type="SAM" id="MobiDB-lite"/>
    </source>
</evidence>
<organism evidence="2 3">
    <name type="scientific">Fodinibacter luteus</name>
    <dbReference type="NCBI Taxonomy" id="552064"/>
    <lineage>
        <taxon>Bacteria</taxon>
        <taxon>Bacillati</taxon>
        <taxon>Actinomycetota</taxon>
        <taxon>Actinomycetes</taxon>
        <taxon>Micrococcales</taxon>
        <taxon>Intrasporangiaceae</taxon>
        <taxon>Fodinibacter (ex Wang et al. 2009)</taxon>
    </lineage>
</organism>
<comment type="caution">
    <text evidence="2">The sequence shown here is derived from an EMBL/GenBank/DDBJ whole genome shotgun (WGS) entry which is preliminary data.</text>
</comment>
<evidence type="ECO:0000313" key="2">
    <source>
        <dbReference type="EMBL" id="GAA4407710.1"/>
    </source>
</evidence>
<gene>
    <name evidence="2" type="ORF">GCM10023168_24060</name>
</gene>
<protein>
    <recommendedName>
        <fullName evidence="4">PqqD family protein</fullName>
    </recommendedName>
</protein>
<proteinExistence type="predicted"/>
<dbReference type="Proteomes" id="UP001500945">
    <property type="component" value="Unassembled WGS sequence"/>
</dbReference>
<evidence type="ECO:0000313" key="3">
    <source>
        <dbReference type="Proteomes" id="UP001500945"/>
    </source>
</evidence>
<feature type="region of interest" description="Disordered" evidence="1">
    <location>
        <begin position="1"/>
        <end position="25"/>
    </location>
</feature>
<evidence type="ECO:0008006" key="4">
    <source>
        <dbReference type="Google" id="ProtNLM"/>
    </source>
</evidence>
<dbReference type="EMBL" id="BAABGM010000015">
    <property type="protein sequence ID" value="GAA4407710.1"/>
    <property type="molecule type" value="Genomic_DNA"/>
</dbReference>
<name>A0ABP8KJ36_9MICO</name>
<accession>A0ABP8KJ36</accession>